<gene>
    <name evidence="2" type="ORF">MA16_Dca018171</name>
</gene>
<evidence type="ECO:0000313" key="2">
    <source>
        <dbReference type="EMBL" id="PKU66469.1"/>
    </source>
</evidence>
<evidence type="ECO:0000313" key="3">
    <source>
        <dbReference type="Proteomes" id="UP000233837"/>
    </source>
</evidence>
<proteinExistence type="predicted"/>
<name>A0A2I0VST5_9ASPA</name>
<reference evidence="2 3" key="2">
    <citation type="journal article" date="2017" name="Nature">
        <title>The Apostasia genome and the evolution of orchids.</title>
        <authorList>
            <person name="Zhang G.Q."/>
            <person name="Liu K.W."/>
            <person name="Li Z."/>
            <person name="Lohaus R."/>
            <person name="Hsiao Y.Y."/>
            <person name="Niu S.C."/>
            <person name="Wang J.Y."/>
            <person name="Lin Y.C."/>
            <person name="Xu Q."/>
            <person name="Chen L.J."/>
            <person name="Yoshida K."/>
            <person name="Fujiwara S."/>
            <person name="Wang Z.W."/>
            <person name="Zhang Y.Q."/>
            <person name="Mitsuda N."/>
            <person name="Wang M."/>
            <person name="Liu G.H."/>
            <person name="Pecoraro L."/>
            <person name="Huang H.X."/>
            <person name="Xiao X.J."/>
            <person name="Lin M."/>
            <person name="Wu X.Y."/>
            <person name="Wu W.L."/>
            <person name="Chen Y.Y."/>
            <person name="Chang S.B."/>
            <person name="Sakamoto S."/>
            <person name="Ohme-Takagi M."/>
            <person name="Yagi M."/>
            <person name="Zeng S.J."/>
            <person name="Shen C.Y."/>
            <person name="Yeh C.M."/>
            <person name="Luo Y.B."/>
            <person name="Tsai W.C."/>
            <person name="Van de Peer Y."/>
            <person name="Liu Z.J."/>
        </authorList>
    </citation>
    <scope>NUCLEOTIDE SEQUENCE [LARGE SCALE GENOMIC DNA]</scope>
    <source>
        <tissue evidence="2">The whole plant</tissue>
    </source>
</reference>
<protein>
    <submittedName>
        <fullName evidence="2">Uncharacterized protein</fullName>
    </submittedName>
</protein>
<reference evidence="2 3" key="1">
    <citation type="journal article" date="2016" name="Sci. Rep.">
        <title>The Dendrobium catenatum Lindl. genome sequence provides insights into polysaccharide synthase, floral development and adaptive evolution.</title>
        <authorList>
            <person name="Zhang G.Q."/>
            <person name="Xu Q."/>
            <person name="Bian C."/>
            <person name="Tsai W.C."/>
            <person name="Yeh C.M."/>
            <person name="Liu K.W."/>
            <person name="Yoshida K."/>
            <person name="Zhang L.S."/>
            <person name="Chang S.B."/>
            <person name="Chen F."/>
            <person name="Shi Y."/>
            <person name="Su Y.Y."/>
            <person name="Zhang Y.Q."/>
            <person name="Chen L.J."/>
            <person name="Yin Y."/>
            <person name="Lin M."/>
            <person name="Huang H."/>
            <person name="Deng H."/>
            <person name="Wang Z.W."/>
            <person name="Zhu S.L."/>
            <person name="Zhao X."/>
            <person name="Deng C."/>
            <person name="Niu S.C."/>
            <person name="Huang J."/>
            <person name="Wang M."/>
            <person name="Liu G.H."/>
            <person name="Yang H.J."/>
            <person name="Xiao X.J."/>
            <person name="Hsiao Y.Y."/>
            <person name="Wu W.L."/>
            <person name="Chen Y.Y."/>
            <person name="Mitsuda N."/>
            <person name="Ohme-Takagi M."/>
            <person name="Luo Y.B."/>
            <person name="Van de Peer Y."/>
            <person name="Liu Z.J."/>
        </authorList>
    </citation>
    <scope>NUCLEOTIDE SEQUENCE [LARGE SCALE GENOMIC DNA]</scope>
    <source>
        <tissue evidence="2">The whole plant</tissue>
    </source>
</reference>
<feature type="region of interest" description="Disordered" evidence="1">
    <location>
        <begin position="25"/>
        <end position="44"/>
    </location>
</feature>
<keyword evidence="3" id="KW-1185">Reference proteome</keyword>
<organism evidence="2 3">
    <name type="scientific">Dendrobium catenatum</name>
    <dbReference type="NCBI Taxonomy" id="906689"/>
    <lineage>
        <taxon>Eukaryota</taxon>
        <taxon>Viridiplantae</taxon>
        <taxon>Streptophyta</taxon>
        <taxon>Embryophyta</taxon>
        <taxon>Tracheophyta</taxon>
        <taxon>Spermatophyta</taxon>
        <taxon>Magnoliopsida</taxon>
        <taxon>Liliopsida</taxon>
        <taxon>Asparagales</taxon>
        <taxon>Orchidaceae</taxon>
        <taxon>Epidendroideae</taxon>
        <taxon>Malaxideae</taxon>
        <taxon>Dendrobiinae</taxon>
        <taxon>Dendrobium</taxon>
    </lineage>
</organism>
<evidence type="ECO:0000256" key="1">
    <source>
        <dbReference type="SAM" id="MobiDB-lite"/>
    </source>
</evidence>
<accession>A0A2I0VST5</accession>
<dbReference type="EMBL" id="KZ503269">
    <property type="protein sequence ID" value="PKU66469.1"/>
    <property type="molecule type" value="Genomic_DNA"/>
</dbReference>
<sequence>MGLKWWFDKSSGLIWWSGRIWQKSGPPVVARRNSGDGRGGARRQERSPISLLLSFDLGSLFKRKWGSIYKFFEWHGP</sequence>
<dbReference type="AlphaFoldDB" id="A0A2I0VST5"/>
<dbReference type="Proteomes" id="UP000233837">
    <property type="component" value="Unassembled WGS sequence"/>
</dbReference>